<keyword evidence="2" id="KW-1185">Reference proteome</keyword>
<organism evidence="1 2">
    <name type="scientific">Populibacterium corticicola</name>
    <dbReference type="NCBI Taxonomy" id="1812826"/>
    <lineage>
        <taxon>Bacteria</taxon>
        <taxon>Bacillati</taxon>
        <taxon>Actinomycetota</taxon>
        <taxon>Actinomycetes</taxon>
        <taxon>Micrococcales</taxon>
        <taxon>Jonesiaceae</taxon>
        <taxon>Populibacterium</taxon>
    </lineage>
</organism>
<evidence type="ECO:0000313" key="1">
    <source>
        <dbReference type="EMBL" id="MFD2841135.1"/>
    </source>
</evidence>
<gene>
    <name evidence="1" type="ORF">ACFSYH_11240</name>
</gene>
<comment type="caution">
    <text evidence="1">The sequence shown here is derived from an EMBL/GenBank/DDBJ whole genome shotgun (WGS) entry which is preliminary data.</text>
</comment>
<name>A0ABW5XIP8_9MICO</name>
<reference evidence="2" key="1">
    <citation type="journal article" date="2019" name="Int. J. Syst. Evol. Microbiol.">
        <title>The Global Catalogue of Microorganisms (GCM) 10K type strain sequencing project: providing services to taxonomists for standard genome sequencing and annotation.</title>
        <authorList>
            <consortium name="The Broad Institute Genomics Platform"/>
            <consortium name="The Broad Institute Genome Sequencing Center for Infectious Disease"/>
            <person name="Wu L."/>
            <person name="Ma J."/>
        </authorList>
    </citation>
    <scope>NUCLEOTIDE SEQUENCE [LARGE SCALE GENOMIC DNA]</scope>
    <source>
        <strain evidence="2">KCTC 33576</strain>
    </source>
</reference>
<dbReference type="NCBIfam" id="TIGR03543">
    <property type="entry name" value="divI1A_rptt_fam"/>
    <property type="match status" value="1"/>
</dbReference>
<dbReference type="Gene3D" id="6.10.250.660">
    <property type="match status" value="1"/>
</dbReference>
<dbReference type="RefSeq" id="WP_377467057.1">
    <property type="nucleotide sequence ID" value="NZ_JBHUOP010000004.1"/>
</dbReference>
<proteinExistence type="predicted"/>
<dbReference type="Proteomes" id="UP001597391">
    <property type="component" value="Unassembled WGS sequence"/>
</dbReference>
<sequence>MAGMFDTVSGMKKGYDIDEVDDFFQHAREVYEGVASEPLTHRDIHTCVFDVIRKGYDTDQVDAALNRLENAFVAREKQLILTQRGPEAWSATLNERAQTLYPRLGRPRGERFAHPKGSGYSIEEVDNLCANLVKFFDGKLRVTASELRAITFGAARGKNAYEEASVDAFMARAIEVLLGVE</sequence>
<dbReference type="InterPro" id="IPR019932">
    <property type="entry name" value="CHP03543"/>
</dbReference>
<evidence type="ECO:0000313" key="2">
    <source>
        <dbReference type="Proteomes" id="UP001597391"/>
    </source>
</evidence>
<accession>A0ABW5XIP8</accession>
<dbReference type="EMBL" id="JBHUOP010000004">
    <property type="protein sequence ID" value="MFD2841135.1"/>
    <property type="molecule type" value="Genomic_DNA"/>
</dbReference>
<dbReference type="InterPro" id="IPR019933">
    <property type="entry name" value="DivIVA_domain"/>
</dbReference>
<dbReference type="NCBIfam" id="TIGR03544">
    <property type="entry name" value="DivI1A_domain"/>
    <property type="match status" value="1"/>
</dbReference>
<protein>
    <submittedName>
        <fullName evidence="1">DivIVA domain-containing protein</fullName>
    </submittedName>
</protein>